<name>A0A9W5Q4Y6_BACCE</name>
<evidence type="ECO:0000313" key="3">
    <source>
        <dbReference type="Proteomes" id="UP000014023"/>
    </source>
</evidence>
<dbReference type="Proteomes" id="UP000014023">
    <property type="component" value="Unassembled WGS sequence"/>
</dbReference>
<dbReference type="RefSeq" id="WP_016125055.1">
    <property type="nucleotide sequence ID" value="NZ_KB976254.1"/>
</dbReference>
<sequence>MGIMQAFLSLTWWQMILWVAYTIYFLIRSHTIWEATIDDGIAKGYKEVFIGRDKYLRLHHIVRIFLDIPPMAVGLFFPIIKKVLSLRLYEFKKESNK</sequence>
<reference evidence="2 3" key="1">
    <citation type="submission" date="2012-12" db="EMBL/GenBank/DDBJ databases">
        <title>The Genome Sequence of Bacillus cereus VD196.</title>
        <authorList>
            <consortium name="The Broad Institute Genome Sequencing Platform"/>
            <consortium name="The Broad Institute Genome Sequencing Center for Infectious Disease"/>
            <person name="Feldgarden M."/>
            <person name="Van der Auwera G.A."/>
            <person name="Mahillon J."/>
            <person name="Duprez V."/>
            <person name="Timmery S."/>
            <person name="Mattelet C."/>
            <person name="Dierick K."/>
            <person name="Sun M."/>
            <person name="Yu Z."/>
            <person name="Zhu L."/>
            <person name="Hu X."/>
            <person name="Shank E.B."/>
            <person name="Swiecicka I."/>
            <person name="Hansen B.M."/>
            <person name="Andrup L."/>
            <person name="Walker B."/>
            <person name="Young S.K."/>
            <person name="Zeng Q."/>
            <person name="Gargeya S."/>
            <person name="Fitzgerald M."/>
            <person name="Haas B."/>
            <person name="Abouelleil A."/>
            <person name="Alvarado L."/>
            <person name="Arachchi H.M."/>
            <person name="Berlin A.M."/>
            <person name="Chapman S.B."/>
            <person name="Dewar J."/>
            <person name="Goldberg J."/>
            <person name="Griggs A."/>
            <person name="Gujja S."/>
            <person name="Hansen M."/>
            <person name="Howarth C."/>
            <person name="Imamovic A."/>
            <person name="Larimer J."/>
            <person name="McCowan C."/>
            <person name="Murphy C."/>
            <person name="Neiman D."/>
            <person name="Pearson M."/>
            <person name="Priest M."/>
            <person name="Roberts A."/>
            <person name="Saif S."/>
            <person name="Shea T."/>
            <person name="Sisk P."/>
            <person name="Sykes S."/>
            <person name="Wortman J."/>
            <person name="Nusbaum C."/>
            <person name="Birren B."/>
        </authorList>
    </citation>
    <scope>NUCLEOTIDE SEQUENCE [LARGE SCALE GENOMIC DNA]</scope>
    <source>
        <strain evidence="2 3">VD196</strain>
    </source>
</reference>
<dbReference type="EMBL" id="AHFL01000011">
    <property type="protein sequence ID" value="EOO67468.1"/>
    <property type="molecule type" value="Genomic_DNA"/>
</dbReference>
<organism evidence="2 3">
    <name type="scientific">Bacillus cereus VD196</name>
    <dbReference type="NCBI Taxonomy" id="1053243"/>
    <lineage>
        <taxon>Bacteria</taxon>
        <taxon>Bacillati</taxon>
        <taxon>Bacillota</taxon>
        <taxon>Bacilli</taxon>
        <taxon>Bacillales</taxon>
        <taxon>Bacillaceae</taxon>
        <taxon>Bacillus</taxon>
        <taxon>Bacillus cereus group</taxon>
    </lineage>
</organism>
<evidence type="ECO:0000256" key="1">
    <source>
        <dbReference type="SAM" id="Phobius"/>
    </source>
</evidence>
<gene>
    <name evidence="2" type="ORF">IKE_02595</name>
</gene>
<comment type="caution">
    <text evidence="2">The sequence shown here is derived from an EMBL/GenBank/DDBJ whole genome shotgun (WGS) entry which is preliminary data.</text>
</comment>
<protein>
    <submittedName>
        <fullName evidence="2">Uncharacterized protein</fullName>
    </submittedName>
</protein>
<accession>A0A9W5Q4Y6</accession>
<keyword evidence="1" id="KW-0812">Transmembrane</keyword>
<keyword evidence="1" id="KW-1133">Transmembrane helix</keyword>
<feature type="transmembrane region" description="Helical" evidence="1">
    <location>
        <begin position="61"/>
        <end position="80"/>
    </location>
</feature>
<keyword evidence="1" id="KW-0472">Membrane</keyword>
<dbReference type="AlphaFoldDB" id="A0A9W5Q4Y6"/>
<proteinExistence type="predicted"/>
<evidence type="ECO:0000313" key="2">
    <source>
        <dbReference type="EMBL" id="EOO67468.1"/>
    </source>
</evidence>
<feature type="transmembrane region" description="Helical" evidence="1">
    <location>
        <begin position="6"/>
        <end position="27"/>
    </location>
</feature>